<organism evidence="2 3">
    <name type="scientific">Caldalkalibacillus uzonensis</name>
    <dbReference type="NCBI Taxonomy" id="353224"/>
    <lineage>
        <taxon>Bacteria</taxon>
        <taxon>Bacillati</taxon>
        <taxon>Bacillota</taxon>
        <taxon>Bacilli</taxon>
        <taxon>Bacillales</taxon>
        <taxon>Bacillaceae</taxon>
        <taxon>Caldalkalibacillus</taxon>
    </lineage>
</organism>
<feature type="transmembrane region" description="Helical" evidence="1">
    <location>
        <begin position="12"/>
        <end position="31"/>
    </location>
</feature>
<dbReference type="Proteomes" id="UP001232445">
    <property type="component" value="Unassembled WGS sequence"/>
</dbReference>
<feature type="transmembrane region" description="Helical" evidence="1">
    <location>
        <begin position="37"/>
        <end position="54"/>
    </location>
</feature>
<dbReference type="EMBL" id="JAUSUQ010000024">
    <property type="protein sequence ID" value="MDQ0340932.1"/>
    <property type="molecule type" value="Genomic_DNA"/>
</dbReference>
<keyword evidence="1" id="KW-1133">Transmembrane helix</keyword>
<dbReference type="RefSeq" id="WP_307343403.1">
    <property type="nucleotide sequence ID" value="NZ_JAUSUQ010000024.1"/>
</dbReference>
<protein>
    <submittedName>
        <fullName evidence="2">C-di-AMP phosphodiesterase-like protein</fullName>
    </submittedName>
</protein>
<proteinExistence type="predicted"/>
<name>A0ABU0CXB6_9BACI</name>
<gene>
    <name evidence="2" type="ORF">J2S00_003772</name>
</gene>
<keyword evidence="1" id="KW-0472">Membrane</keyword>
<evidence type="ECO:0000313" key="2">
    <source>
        <dbReference type="EMBL" id="MDQ0340932.1"/>
    </source>
</evidence>
<keyword evidence="3" id="KW-1185">Reference proteome</keyword>
<reference evidence="2 3" key="1">
    <citation type="submission" date="2023-07" db="EMBL/GenBank/DDBJ databases">
        <title>Genomic Encyclopedia of Type Strains, Phase IV (KMG-IV): sequencing the most valuable type-strain genomes for metagenomic binning, comparative biology and taxonomic classification.</title>
        <authorList>
            <person name="Goeker M."/>
        </authorList>
    </citation>
    <scope>NUCLEOTIDE SEQUENCE [LARGE SCALE GENOMIC DNA]</scope>
    <source>
        <strain evidence="2 3">DSM 17740</strain>
    </source>
</reference>
<accession>A0ABU0CXB6</accession>
<keyword evidence="1" id="KW-0812">Transmembrane</keyword>
<evidence type="ECO:0000313" key="3">
    <source>
        <dbReference type="Proteomes" id="UP001232445"/>
    </source>
</evidence>
<comment type="caution">
    <text evidence="2">The sequence shown here is derived from an EMBL/GenBank/DDBJ whole genome shotgun (WGS) entry which is preliminary data.</text>
</comment>
<sequence length="66" mass="7887">MKKVYVRGSTLVNLSIICFIVFIWTIIVEWMKGNEFDSFYLIAVYMGIVLWLIGKWKVKREKQRIA</sequence>
<evidence type="ECO:0000256" key="1">
    <source>
        <dbReference type="SAM" id="Phobius"/>
    </source>
</evidence>